<evidence type="ECO:0000313" key="2">
    <source>
        <dbReference type="EMBL" id="CAA6804219.1"/>
    </source>
</evidence>
<dbReference type="AlphaFoldDB" id="A0A6S6SH21"/>
<keyword evidence="1" id="KW-0732">Signal</keyword>
<dbReference type="EMBL" id="CACVAP010000043">
    <property type="protein sequence ID" value="CAA6804219.1"/>
    <property type="molecule type" value="Genomic_DNA"/>
</dbReference>
<evidence type="ECO:0000256" key="1">
    <source>
        <dbReference type="SAM" id="SignalP"/>
    </source>
</evidence>
<gene>
    <name evidence="2" type="ORF">HELGO_WM14204</name>
</gene>
<proteinExistence type="predicted"/>
<feature type="chain" id="PRO_5027892789" evidence="1">
    <location>
        <begin position="23"/>
        <end position="132"/>
    </location>
</feature>
<sequence>MKRKLLITTLLSMSLLSLNLAAAGKMKCADGYCMVDLSNLSPKSKKVESKKVSVTNKEYRTVIIDNMETIVFTESKYVMTQDEIAEYDLIEMQKNLLIPALSSESLPTSDYLCEDDLKAIEVAGLANTFECA</sequence>
<feature type="signal peptide" evidence="1">
    <location>
        <begin position="1"/>
        <end position="22"/>
    </location>
</feature>
<protein>
    <submittedName>
        <fullName evidence="2">Uncharacterized protein</fullName>
    </submittedName>
</protein>
<name>A0A6S6SH21_9BACT</name>
<organism evidence="2">
    <name type="scientific">uncultured Sulfurovum sp</name>
    <dbReference type="NCBI Taxonomy" id="269237"/>
    <lineage>
        <taxon>Bacteria</taxon>
        <taxon>Pseudomonadati</taxon>
        <taxon>Campylobacterota</taxon>
        <taxon>Epsilonproteobacteria</taxon>
        <taxon>Campylobacterales</taxon>
        <taxon>Sulfurovaceae</taxon>
        <taxon>Sulfurovum</taxon>
        <taxon>environmental samples</taxon>
    </lineage>
</organism>
<reference evidence="2" key="1">
    <citation type="submission" date="2020-01" db="EMBL/GenBank/DDBJ databases">
        <authorList>
            <person name="Meier V. D."/>
            <person name="Meier V D."/>
        </authorList>
    </citation>
    <scope>NUCLEOTIDE SEQUENCE</scope>
    <source>
        <strain evidence="2">HLG_WM_MAG_06</strain>
    </source>
</reference>
<accession>A0A6S6SH21</accession>